<name>A0A7S7SNT4_PALFE</name>
<gene>
    <name evidence="6" type="ORF">IRI77_11050</name>
</gene>
<keyword evidence="4 5" id="KW-0472">Membrane</keyword>
<evidence type="ECO:0000313" key="7">
    <source>
        <dbReference type="Proteomes" id="UP000593892"/>
    </source>
</evidence>
<dbReference type="InterPro" id="IPR003825">
    <property type="entry name" value="Colicin-V_CvpA"/>
</dbReference>
<comment type="subcellular location">
    <subcellularLocation>
        <location evidence="1">Membrane</location>
        <topology evidence="1">Multi-pass membrane protein</topology>
    </subcellularLocation>
</comment>
<evidence type="ECO:0000256" key="3">
    <source>
        <dbReference type="ARBA" id="ARBA00022989"/>
    </source>
</evidence>
<dbReference type="RefSeq" id="WP_194452123.1">
    <property type="nucleotide sequence ID" value="NZ_CP063849.1"/>
</dbReference>
<evidence type="ECO:0000256" key="2">
    <source>
        <dbReference type="ARBA" id="ARBA00022692"/>
    </source>
</evidence>
<keyword evidence="7" id="KW-1185">Reference proteome</keyword>
<feature type="transmembrane region" description="Helical" evidence="5">
    <location>
        <begin position="64"/>
        <end position="83"/>
    </location>
</feature>
<dbReference type="Pfam" id="PF02674">
    <property type="entry name" value="Colicin_V"/>
    <property type="match status" value="1"/>
</dbReference>
<keyword evidence="2 5" id="KW-0812">Transmembrane</keyword>
<protein>
    <submittedName>
        <fullName evidence="6">CvpA family protein</fullName>
    </submittedName>
</protein>
<keyword evidence="3 5" id="KW-1133">Transmembrane helix</keyword>
<dbReference type="PANTHER" id="PTHR37306:SF1">
    <property type="entry name" value="COLICIN V PRODUCTION PROTEIN"/>
    <property type="match status" value="1"/>
</dbReference>
<dbReference type="EMBL" id="CP063849">
    <property type="protein sequence ID" value="QOY90460.1"/>
    <property type="molecule type" value="Genomic_DNA"/>
</dbReference>
<dbReference type="PANTHER" id="PTHR37306">
    <property type="entry name" value="COLICIN V PRODUCTION PROTEIN"/>
    <property type="match status" value="1"/>
</dbReference>
<evidence type="ECO:0000256" key="1">
    <source>
        <dbReference type="ARBA" id="ARBA00004141"/>
    </source>
</evidence>
<feature type="transmembrane region" description="Helical" evidence="5">
    <location>
        <begin position="103"/>
        <end position="124"/>
    </location>
</feature>
<sequence>MNWLDIFFLVLLGIFVTQGIRRGFTRLAIGLASTMLGLFLATWFYGSAGAYFQPYLSSRALCNIVGFMLVFVGVQAVGGLLGWGLSRIFKWTGLSWLDRMLGALFGLIKATLIGVVFIMMLLAFPIKPVPDSVADSTVAPYLVEASHVLVYLAPRDLKDGFLATYERVKKLWTGVRHDAEHETPPKASN</sequence>
<proteinExistence type="predicted"/>
<dbReference type="GO" id="GO:0016020">
    <property type="term" value="C:membrane"/>
    <property type="evidence" value="ECO:0007669"/>
    <property type="project" value="UniProtKB-SubCell"/>
</dbReference>
<dbReference type="GO" id="GO:0009403">
    <property type="term" value="P:toxin biosynthetic process"/>
    <property type="evidence" value="ECO:0007669"/>
    <property type="project" value="InterPro"/>
</dbReference>
<reference evidence="6 7" key="1">
    <citation type="submission" date="2020-10" db="EMBL/GenBank/DDBJ databases">
        <title>Complete genome sequence of Paludibaculum fermentans P105T, a facultatively anaerobic acidobacterium capable of dissimilatory Fe(III) reduction.</title>
        <authorList>
            <person name="Dedysh S.N."/>
            <person name="Beletsky A.V."/>
            <person name="Kulichevskaya I.S."/>
            <person name="Mardanov A.V."/>
            <person name="Ravin N.V."/>
        </authorList>
    </citation>
    <scope>NUCLEOTIDE SEQUENCE [LARGE SCALE GENOMIC DNA]</scope>
    <source>
        <strain evidence="6 7">P105</strain>
    </source>
</reference>
<evidence type="ECO:0000256" key="4">
    <source>
        <dbReference type="ARBA" id="ARBA00023136"/>
    </source>
</evidence>
<accession>A0A7S7SNT4</accession>
<dbReference type="KEGG" id="pfer:IRI77_11050"/>
<feature type="transmembrane region" description="Helical" evidence="5">
    <location>
        <begin position="29"/>
        <end position="52"/>
    </location>
</feature>
<dbReference type="Proteomes" id="UP000593892">
    <property type="component" value="Chromosome"/>
</dbReference>
<evidence type="ECO:0000313" key="6">
    <source>
        <dbReference type="EMBL" id="QOY90460.1"/>
    </source>
</evidence>
<organism evidence="6 7">
    <name type="scientific">Paludibaculum fermentans</name>
    <dbReference type="NCBI Taxonomy" id="1473598"/>
    <lineage>
        <taxon>Bacteria</taxon>
        <taxon>Pseudomonadati</taxon>
        <taxon>Acidobacteriota</taxon>
        <taxon>Terriglobia</taxon>
        <taxon>Bryobacterales</taxon>
        <taxon>Bryobacteraceae</taxon>
        <taxon>Paludibaculum</taxon>
    </lineage>
</organism>
<dbReference type="AlphaFoldDB" id="A0A7S7SNT4"/>
<evidence type="ECO:0000256" key="5">
    <source>
        <dbReference type="SAM" id="Phobius"/>
    </source>
</evidence>